<dbReference type="EMBL" id="JAVRQI010000005">
    <property type="protein sequence ID" value="MDT1061922.1"/>
    <property type="molecule type" value="Genomic_DNA"/>
</dbReference>
<protein>
    <recommendedName>
        <fullName evidence="3">Type II toxin-antitoxin system HicB family antitoxin</fullName>
    </recommendedName>
</protein>
<dbReference type="SUPFAM" id="SSF143100">
    <property type="entry name" value="TTHA1013/TTHA0281-like"/>
    <property type="match status" value="1"/>
</dbReference>
<keyword evidence="2" id="KW-1185">Reference proteome</keyword>
<sequence>MKYPLSIVKEGDGTITVTCPDFDEIRATADTFEQALACVELAVADIIAERLQAFADIPVPTKANGPCALVPLALDIKVQLLWTLKQAGLTRADLARLTGWPRTKVDRLFYPHHQAKLAHFEDAFAALNKTVILRLESVPQFRPQATEELLPPTLRGRSKS</sequence>
<evidence type="ECO:0008006" key="3">
    <source>
        <dbReference type="Google" id="ProtNLM"/>
    </source>
</evidence>
<name>A0ABU3ECG5_9RHOB</name>
<reference evidence="2" key="1">
    <citation type="submission" date="2023-07" db="EMBL/GenBank/DDBJ databases">
        <title>Characterization of two Paracoccaceae strains isolated from Phycosphere and proposal of Xinfangfangia lacusdiani sp. nov.</title>
        <authorList>
            <person name="Deng Y."/>
            <person name="Zhang Y.Q."/>
        </authorList>
    </citation>
    <scope>NUCLEOTIDE SEQUENCE [LARGE SCALE GENOMIC DNA]</scope>
    <source>
        <strain evidence="2">CPCC 101403</strain>
    </source>
</reference>
<comment type="caution">
    <text evidence="1">The sequence shown here is derived from an EMBL/GenBank/DDBJ whole genome shotgun (WGS) entry which is preliminary data.</text>
</comment>
<dbReference type="InterPro" id="IPR035069">
    <property type="entry name" value="TTHA1013/TTHA0281-like"/>
</dbReference>
<organism evidence="1 2">
    <name type="scientific">Paracoccus broussonetiae</name>
    <dbReference type="NCBI Taxonomy" id="3075834"/>
    <lineage>
        <taxon>Bacteria</taxon>
        <taxon>Pseudomonadati</taxon>
        <taxon>Pseudomonadota</taxon>
        <taxon>Alphaproteobacteria</taxon>
        <taxon>Rhodobacterales</taxon>
        <taxon>Paracoccaceae</taxon>
        <taxon>Paracoccus</taxon>
    </lineage>
</organism>
<dbReference type="Proteomes" id="UP001251085">
    <property type="component" value="Unassembled WGS sequence"/>
</dbReference>
<evidence type="ECO:0000313" key="1">
    <source>
        <dbReference type="EMBL" id="MDT1061922.1"/>
    </source>
</evidence>
<dbReference type="InterPro" id="IPR010982">
    <property type="entry name" value="Lambda_DNA-bd_dom_sf"/>
</dbReference>
<dbReference type="RefSeq" id="WP_311759017.1">
    <property type="nucleotide sequence ID" value="NZ_JAVRQI010000005.1"/>
</dbReference>
<dbReference type="SUPFAM" id="SSF47413">
    <property type="entry name" value="lambda repressor-like DNA-binding domains"/>
    <property type="match status" value="1"/>
</dbReference>
<evidence type="ECO:0000313" key="2">
    <source>
        <dbReference type="Proteomes" id="UP001251085"/>
    </source>
</evidence>
<gene>
    <name evidence="1" type="ORF">RM190_08650</name>
</gene>
<dbReference type="Gene3D" id="3.30.160.250">
    <property type="match status" value="1"/>
</dbReference>
<proteinExistence type="predicted"/>
<accession>A0ABU3ECG5</accession>